<accession>A0AAE4MCH8</accession>
<evidence type="ECO:0000313" key="1">
    <source>
        <dbReference type="EMBL" id="MDV0441704.1"/>
    </source>
</evidence>
<name>A0AAE4MCH8_9EURY</name>
<keyword evidence="2" id="KW-1185">Reference proteome</keyword>
<dbReference type="RefSeq" id="WP_338094106.1">
    <property type="nucleotide sequence ID" value="NZ_JAWDKA010000004.1"/>
</dbReference>
<comment type="caution">
    <text evidence="1">The sequence shown here is derived from an EMBL/GenBank/DDBJ whole genome shotgun (WGS) entry which is preliminary data.</text>
</comment>
<sequence>MPLDFTPTSIVKAARRSFTVPITTAAAFDANIAALKAVDNPLGATAYQTAGETIDGVSVANEYYKATIAYLSPLGEVIGSIVIDAPTRAVYDAVVAHILADDTLTAAFDENAVADRDNTKDSWNVRLKIHDPTGEIYFLSFTRKDLKISSYESDAILAKVEEWADNIQNLN</sequence>
<reference evidence="1" key="1">
    <citation type="submission" date="2023-06" db="EMBL/GenBank/DDBJ databases">
        <title>Genome sequence of Methancorpusculaceae sp. Ag1.</title>
        <authorList>
            <person name="Protasov E."/>
            <person name="Platt K."/>
            <person name="Poehlein A."/>
            <person name="Daniel R."/>
            <person name="Brune A."/>
        </authorList>
    </citation>
    <scope>NUCLEOTIDE SEQUENCE</scope>
    <source>
        <strain evidence="1">Ag1</strain>
    </source>
</reference>
<evidence type="ECO:0000313" key="2">
    <source>
        <dbReference type="Proteomes" id="UP001273136"/>
    </source>
</evidence>
<dbReference type="EMBL" id="JAWDKA010000004">
    <property type="protein sequence ID" value="MDV0441704.1"/>
    <property type="molecule type" value="Genomic_DNA"/>
</dbReference>
<dbReference type="Proteomes" id="UP001273136">
    <property type="component" value="Unassembled WGS sequence"/>
</dbReference>
<organism evidence="1 2">
    <name type="scientific">Methanorbis furvi</name>
    <dbReference type="NCBI Taxonomy" id="3028299"/>
    <lineage>
        <taxon>Archaea</taxon>
        <taxon>Methanobacteriati</taxon>
        <taxon>Methanobacteriota</taxon>
        <taxon>Stenosarchaea group</taxon>
        <taxon>Methanomicrobia</taxon>
        <taxon>Methanomicrobiales</taxon>
        <taxon>Methanocorpusculaceae</taxon>
        <taxon>Methanorbis</taxon>
    </lineage>
</organism>
<gene>
    <name evidence="1" type="ORF">McpAg1_09130</name>
</gene>
<proteinExistence type="predicted"/>
<protein>
    <submittedName>
        <fullName evidence="1">Uncharacterized protein</fullName>
    </submittedName>
</protein>
<dbReference type="AlphaFoldDB" id="A0AAE4MCH8"/>